<reference evidence="2" key="2">
    <citation type="submission" date="2021-03" db="UniProtKB">
        <authorList>
            <consortium name="EnsemblPlants"/>
        </authorList>
    </citation>
    <scope>IDENTIFICATION</scope>
</reference>
<dbReference type="EMBL" id="UZAU01000042">
    <property type="status" value="NOT_ANNOTATED_CDS"/>
    <property type="molecule type" value="Genomic_DNA"/>
</dbReference>
<evidence type="ECO:0000313" key="3">
    <source>
        <dbReference type="Proteomes" id="UP000596661"/>
    </source>
</evidence>
<sequence length="153" mass="16172">MPLNPNGPIVDNTLDSATMTSATITTTRPFIHSTPIATYPPTSPSINLTPTNSPSSASIPVTAATSLSAKAKGKSIMVEDDLSGEGSPQRIFKRQVESDNLRSVLKRCRNNTQPQTHSEGSPTQSVSSPLQDSSELNSSFPAGVVGKQPRQQP</sequence>
<dbReference type="AlphaFoldDB" id="A0A803NI86"/>
<dbReference type="EnsemblPlants" id="evm.model.01.1715">
    <property type="protein sequence ID" value="cds.evm.model.01.1715"/>
    <property type="gene ID" value="evm.TU.01.1715"/>
</dbReference>
<accession>A0A803NI86</accession>
<reference evidence="2" key="1">
    <citation type="submission" date="2018-11" db="EMBL/GenBank/DDBJ databases">
        <authorList>
            <person name="Grassa J C."/>
        </authorList>
    </citation>
    <scope>NUCLEOTIDE SEQUENCE [LARGE SCALE GENOMIC DNA]</scope>
</reference>
<feature type="compositionally biased region" description="Polar residues" evidence="1">
    <location>
        <begin position="110"/>
        <end position="140"/>
    </location>
</feature>
<evidence type="ECO:0000256" key="1">
    <source>
        <dbReference type="SAM" id="MobiDB-lite"/>
    </source>
</evidence>
<keyword evidence="3" id="KW-1185">Reference proteome</keyword>
<dbReference type="Gramene" id="evm.model.01.1715">
    <property type="protein sequence ID" value="cds.evm.model.01.1715"/>
    <property type="gene ID" value="evm.TU.01.1715"/>
</dbReference>
<feature type="region of interest" description="Disordered" evidence="1">
    <location>
        <begin position="79"/>
        <end position="98"/>
    </location>
</feature>
<name>A0A803NI86_CANSA</name>
<protein>
    <submittedName>
        <fullName evidence="2">Uncharacterized protein</fullName>
    </submittedName>
</protein>
<evidence type="ECO:0000313" key="2">
    <source>
        <dbReference type="EnsemblPlants" id="cds.evm.model.01.1715"/>
    </source>
</evidence>
<proteinExistence type="predicted"/>
<feature type="region of interest" description="Disordered" evidence="1">
    <location>
        <begin position="108"/>
        <end position="153"/>
    </location>
</feature>
<dbReference type="Proteomes" id="UP000596661">
    <property type="component" value="Chromosome 1"/>
</dbReference>
<organism evidence="2 3">
    <name type="scientific">Cannabis sativa</name>
    <name type="common">Hemp</name>
    <name type="synonym">Marijuana</name>
    <dbReference type="NCBI Taxonomy" id="3483"/>
    <lineage>
        <taxon>Eukaryota</taxon>
        <taxon>Viridiplantae</taxon>
        <taxon>Streptophyta</taxon>
        <taxon>Embryophyta</taxon>
        <taxon>Tracheophyta</taxon>
        <taxon>Spermatophyta</taxon>
        <taxon>Magnoliopsida</taxon>
        <taxon>eudicotyledons</taxon>
        <taxon>Gunneridae</taxon>
        <taxon>Pentapetalae</taxon>
        <taxon>rosids</taxon>
        <taxon>fabids</taxon>
        <taxon>Rosales</taxon>
        <taxon>Cannabaceae</taxon>
        <taxon>Cannabis</taxon>
    </lineage>
</organism>